<keyword evidence="1" id="KW-0472">Membrane</keyword>
<evidence type="ECO:0008006" key="4">
    <source>
        <dbReference type="Google" id="ProtNLM"/>
    </source>
</evidence>
<proteinExistence type="predicted"/>
<dbReference type="Proteomes" id="UP000298416">
    <property type="component" value="Unassembled WGS sequence"/>
</dbReference>
<dbReference type="PANTHER" id="PTHR28080:SF1">
    <property type="entry name" value="PEROXISOMAL BIOGENESIS FACTOR 3"/>
    <property type="match status" value="1"/>
</dbReference>
<keyword evidence="1" id="KW-1133">Transmembrane helix</keyword>
<dbReference type="EMBL" id="PNBA02000010">
    <property type="protein sequence ID" value="KAG6411128.1"/>
    <property type="molecule type" value="Genomic_DNA"/>
</dbReference>
<dbReference type="Pfam" id="PF04882">
    <property type="entry name" value="Peroxin-3"/>
    <property type="match status" value="1"/>
</dbReference>
<accession>A0A8X8XCX7</accession>
<dbReference type="GO" id="GO:0005778">
    <property type="term" value="C:peroxisomal membrane"/>
    <property type="evidence" value="ECO:0007669"/>
    <property type="project" value="InterPro"/>
</dbReference>
<reference evidence="2" key="1">
    <citation type="submission" date="2018-01" db="EMBL/GenBank/DDBJ databases">
        <authorList>
            <person name="Mao J.F."/>
        </authorList>
    </citation>
    <scope>NUCLEOTIDE SEQUENCE</scope>
    <source>
        <strain evidence="2">Huo1</strain>
        <tissue evidence="2">Leaf</tissue>
    </source>
</reference>
<evidence type="ECO:0000313" key="3">
    <source>
        <dbReference type="Proteomes" id="UP000298416"/>
    </source>
</evidence>
<sequence length="371" mass="42032">MRGDRDFWRRHKRKVYVALGAFGGGYVLYKLYDARRRSLSALQRQLADERESEELIKAQIQAHFQSVQRIADTATMPHVMHYLDIHLAESLDLTPLTERLIQGKDQATALTKTEKLELWDRLKILSFTKMVSSIWALTMLCLYIRIQVNILGRHLYIDTARGLGSSHLLDEAEMIDKNDEQQFLACADYLSNRGLLSLISDTEAVTSEVLKGKHLKDIFSTMLVHDAIIHILETLMIRHSPSQWVGYLMPEDGDVYKFVAPSNSGGSDISHVTKFELLIGETRAVLSSAEFANVVEISLRAVVNAVLEDLNSHCGKNNLMSGMPLARLVPRIALMAQQLLTESNRGRYIQMIRNIPEVEQFFTLLYSSTPA</sequence>
<feature type="transmembrane region" description="Helical" evidence="1">
    <location>
        <begin position="124"/>
        <end position="144"/>
    </location>
</feature>
<organism evidence="2">
    <name type="scientific">Salvia splendens</name>
    <name type="common">Scarlet sage</name>
    <dbReference type="NCBI Taxonomy" id="180675"/>
    <lineage>
        <taxon>Eukaryota</taxon>
        <taxon>Viridiplantae</taxon>
        <taxon>Streptophyta</taxon>
        <taxon>Embryophyta</taxon>
        <taxon>Tracheophyta</taxon>
        <taxon>Spermatophyta</taxon>
        <taxon>Magnoliopsida</taxon>
        <taxon>eudicotyledons</taxon>
        <taxon>Gunneridae</taxon>
        <taxon>Pentapetalae</taxon>
        <taxon>asterids</taxon>
        <taxon>lamiids</taxon>
        <taxon>Lamiales</taxon>
        <taxon>Lamiaceae</taxon>
        <taxon>Nepetoideae</taxon>
        <taxon>Mentheae</taxon>
        <taxon>Salviinae</taxon>
        <taxon>Salvia</taxon>
        <taxon>Salvia subgen. Calosphace</taxon>
        <taxon>core Calosphace</taxon>
    </lineage>
</organism>
<keyword evidence="1" id="KW-0812">Transmembrane</keyword>
<reference evidence="2" key="2">
    <citation type="submission" date="2020-08" db="EMBL/GenBank/DDBJ databases">
        <title>Plant Genome Project.</title>
        <authorList>
            <person name="Zhang R.-G."/>
        </authorList>
    </citation>
    <scope>NUCLEOTIDE SEQUENCE</scope>
    <source>
        <strain evidence="2">Huo1</strain>
        <tissue evidence="2">Leaf</tissue>
    </source>
</reference>
<dbReference type="GO" id="GO:0045046">
    <property type="term" value="P:protein import into peroxisome membrane"/>
    <property type="evidence" value="ECO:0007669"/>
    <property type="project" value="TreeGrafter"/>
</dbReference>
<dbReference type="InterPro" id="IPR006966">
    <property type="entry name" value="Peroxin-3"/>
</dbReference>
<gene>
    <name evidence="2" type="ORF">SASPL_129202</name>
</gene>
<evidence type="ECO:0000313" key="2">
    <source>
        <dbReference type="EMBL" id="KAG6411128.1"/>
    </source>
</evidence>
<protein>
    <recommendedName>
        <fullName evidence="4">Peroxin-3</fullName>
    </recommendedName>
</protein>
<feature type="transmembrane region" description="Helical" evidence="1">
    <location>
        <begin position="15"/>
        <end position="32"/>
    </location>
</feature>
<keyword evidence="3" id="KW-1185">Reference proteome</keyword>
<dbReference type="AlphaFoldDB" id="A0A8X8XCX7"/>
<name>A0A8X8XCX7_SALSN</name>
<comment type="caution">
    <text evidence="2">The sequence shown here is derived from an EMBL/GenBank/DDBJ whole genome shotgun (WGS) entry which is preliminary data.</text>
</comment>
<evidence type="ECO:0000256" key="1">
    <source>
        <dbReference type="SAM" id="Phobius"/>
    </source>
</evidence>
<dbReference type="PANTHER" id="PTHR28080">
    <property type="entry name" value="PEROXISOMAL BIOGENESIS FACTOR 3"/>
    <property type="match status" value="1"/>
</dbReference>
<dbReference type="GO" id="GO:0030674">
    <property type="term" value="F:protein-macromolecule adaptor activity"/>
    <property type="evidence" value="ECO:0007669"/>
    <property type="project" value="TreeGrafter"/>
</dbReference>